<sequence length="396" mass="43572">MSERFSVRPEQLSRAGATVELESRYVDRITYLLGTEAVPKSDFVGLMGELREPIETLMTKTRDRYDQRQTTLHMTGDELRSLAKVYQENEDNNSRRFREGGAPGGHDQNRPGDPGMPMGPYVQNLPDLTAPEAKTADVKAIVEDTMSWLADVNGAIKDLIGWDAIEEGMKPLLGNWEELTRIGQVYGKSGTGIEAAGKEFSTTTVALKPTWDGQAASAFDDYAANLAGAMQGEGPLMRVLEKSMAKLAKQIEEMVRTACKTIQEKLKEEVDTSSVWAWLKLLAKKIPIVGWVLQGARIIQILWQVYEKVNEIIDQIEKTIALLKEIIAFAQNPEQYLQGAADAKIAELKKKMDDAQATAELGVDIASLPAAVPAIVKAPKDSYSGGFGADPWKDAQ</sequence>
<dbReference type="KEGG" id="mste:MSTE_00007"/>
<keyword evidence="1" id="KW-0175">Coiled coil</keyword>
<dbReference type="RefSeq" id="WP_096498271.1">
    <property type="nucleotide sequence ID" value="NZ_AP018165.1"/>
</dbReference>
<feature type="region of interest" description="Disordered" evidence="2">
    <location>
        <begin position="88"/>
        <end position="117"/>
    </location>
</feature>
<organism evidence="3 4">
    <name type="scientific">[Mycobacterium] stephanolepidis</name>
    <dbReference type="NCBI Taxonomy" id="1520670"/>
    <lineage>
        <taxon>Bacteria</taxon>
        <taxon>Bacillati</taxon>
        <taxon>Actinomycetota</taxon>
        <taxon>Actinomycetes</taxon>
        <taxon>Mycobacteriales</taxon>
        <taxon>Mycobacteriaceae</taxon>
        <taxon>Mycobacteroides</taxon>
    </lineage>
</organism>
<evidence type="ECO:0000256" key="1">
    <source>
        <dbReference type="SAM" id="Coils"/>
    </source>
</evidence>
<reference evidence="3 4" key="2">
    <citation type="journal article" date="2017" name="Int. J. Syst. Evol. Microbiol.">
        <title>Mycobacterium stephanolepidis sp. nov., a rapidly growing species related to Mycobacterium chelonae, isolated from marine teleost fish, Stephanolepis cirrhifer.</title>
        <authorList>
            <person name="Fukano H."/>
            <person name="Wada S."/>
            <person name="Kurata O."/>
            <person name="Katayama K."/>
            <person name="Fujiwara N."/>
            <person name="Hoshino Y."/>
        </authorList>
    </citation>
    <scope>NUCLEOTIDE SEQUENCE [LARGE SCALE GENOMIC DNA]</scope>
    <source>
        <strain evidence="3 4">NJB0901</strain>
    </source>
</reference>
<proteinExistence type="predicted"/>
<dbReference type="AlphaFoldDB" id="A0A1Z4EQX8"/>
<evidence type="ECO:0000313" key="3">
    <source>
        <dbReference type="EMBL" id="BAX95360.1"/>
    </source>
</evidence>
<dbReference type="OrthoDB" id="4763534at2"/>
<accession>A0A1Z4EQX8</accession>
<feature type="coiled-coil region" evidence="1">
    <location>
        <begin position="306"/>
        <end position="358"/>
    </location>
</feature>
<keyword evidence="4" id="KW-1185">Reference proteome</keyword>
<dbReference type="EMBL" id="AP018165">
    <property type="protein sequence ID" value="BAX95360.1"/>
    <property type="molecule type" value="Genomic_DNA"/>
</dbReference>
<gene>
    <name evidence="3" type="ORF">MSTE_00007</name>
</gene>
<dbReference type="SUPFAM" id="SSF140453">
    <property type="entry name" value="EsxAB dimer-like"/>
    <property type="match status" value="1"/>
</dbReference>
<evidence type="ECO:0000256" key="2">
    <source>
        <dbReference type="SAM" id="MobiDB-lite"/>
    </source>
</evidence>
<name>A0A1Z4EQX8_9MYCO</name>
<protein>
    <submittedName>
        <fullName evidence="3">Uncharacterized protein</fullName>
    </submittedName>
</protein>
<dbReference type="InterPro" id="IPR036689">
    <property type="entry name" value="ESAT-6-like_sf"/>
</dbReference>
<evidence type="ECO:0000313" key="4">
    <source>
        <dbReference type="Proteomes" id="UP000217954"/>
    </source>
</evidence>
<dbReference type="Proteomes" id="UP000217954">
    <property type="component" value="Chromosome"/>
</dbReference>
<reference evidence="4" key="1">
    <citation type="journal article" date="2017" name="Genome Announc.">
        <title>Complete Genome Sequence of Mycobacterium stephanolepidis.</title>
        <authorList>
            <person name="Fukano H."/>
            <person name="Yoshida M."/>
            <person name="Katayama Y."/>
            <person name="Omatsu T."/>
            <person name="Mizutani T."/>
            <person name="Kurata O."/>
            <person name="Wada S."/>
            <person name="Hoshino Y."/>
        </authorList>
    </citation>
    <scope>NUCLEOTIDE SEQUENCE [LARGE SCALE GENOMIC DNA]</scope>
    <source>
        <strain evidence="4">NJB0901</strain>
    </source>
</reference>